<proteinExistence type="predicted"/>
<accession>A0A011NRE0</accession>
<gene>
    <name evidence="1" type="ORF">AW08_02284</name>
</gene>
<evidence type="ECO:0000313" key="2">
    <source>
        <dbReference type="Proteomes" id="UP000020218"/>
    </source>
</evidence>
<keyword evidence="2" id="KW-1185">Reference proteome</keyword>
<dbReference type="EMBL" id="JFAX01000012">
    <property type="protein sequence ID" value="EXI67182.1"/>
    <property type="molecule type" value="Genomic_DNA"/>
</dbReference>
<name>A0A011NRE0_9PROT</name>
<evidence type="ECO:0000313" key="1">
    <source>
        <dbReference type="EMBL" id="EXI67182.1"/>
    </source>
</evidence>
<sequence>MPPRLVDRRLADQRRRQSCRARFEQRTDLHVFADLGGRERGHDDATVALEGDQTLGLEVFQRLANGNLADVEVAGDLVLSQQFAGRQQAIDDRLLQRLRDMIRRAQARHFLRSDQFEG</sequence>
<reference evidence="1" key="1">
    <citation type="submission" date="2014-02" db="EMBL/GenBank/DDBJ databases">
        <title>Expanding our view of genomic diversity in Candidatus Accumulibacter clades.</title>
        <authorList>
            <person name="Skennerton C.T."/>
            <person name="Barr J.J."/>
            <person name="Slater F.R."/>
            <person name="Bond P.L."/>
            <person name="Tyson G.W."/>
        </authorList>
    </citation>
    <scope>NUCLEOTIDE SEQUENCE [LARGE SCALE GENOMIC DNA]</scope>
</reference>
<dbReference type="Proteomes" id="UP000020218">
    <property type="component" value="Unassembled WGS sequence"/>
</dbReference>
<organism evidence="1 2">
    <name type="scientific">Candidatus Accumulibacter adjunctus</name>
    <dbReference type="NCBI Taxonomy" id="1454001"/>
    <lineage>
        <taxon>Bacteria</taxon>
        <taxon>Pseudomonadati</taxon>
        <taxon>Pseudomonadota</taxon>
        <taxon>Betaproteobacteria</taxon>
        <taxon>Candidatus Accumulibacter</taxon>
    </lineage>
</organism>
<protein>
    <submittedName>
        <fullName evidence="1">Uncharacterized protein</fullName>
    </submittedName>
</protein>
<comment type="caution">
    <text evidence="1">The sequence shown here is derived from an EMBL/GenBank/DDBJ whole genome shotgun (WGS) entry which is preliminary data.</text>
</comment>
<dbReference type="AlphaFoldDB" id="A0A011NRE0"/>